<dbReference type="OrthoDB" id="9815466at2"/>
<dbReference type="Proteomes" id="UP000306888">
    <property type="component" value="Unassembled WGS sequence"/>
</dbReference>
<feature type="transmembrane region" description="Helical" evidence="1">
    <location>
        <begin position="279"/>
        <end position="297"/>
    </location>
</feature>
<dbReference type="EMBL" id="SRYR01000003">
    <property type="protein sequence ID" value="TGY42337.1"/>
    <property type="molecule type" value="Genomic_DNA"/>
</dbReference>
<feature type="transmembrane region" description="Helical" evidence="1">
    <location>
        <begin position="171"/>
        <end position="204"/>
    </location>
</feature>
<dbReference type="PANTHER" id="PTHR38454">
    <property type="entry name" value="INTEGRAL MEMBRANE PROTEIN-RELATED"/>
    <property type="match status" value="1"/>
</dbReference>
<feature type="transmembrane region" description="Helical" evidence="1">
    <location>
        <begin position="304"/>
        <end position="324"/>
    </location>
</feature>
<dbReference type="InterPro" id="IPR018580">
    <property type="entry name" value="Uncharacterised_YfhO"/>
</dbReference>
<feature type="transmembrane region" description="Helical" evidence="1">
    <location>
        <begin position="363"/>
        <end position="380"/>
    </location>
</feature>
<keyword evidence="1" id="KW-0812">Transmembrane</keyword>
<evidence type="ECO:0008006" key="4">
    <source>
        <dbReference type="Google" id="ProtNLM"/>
    </source>
</evidence>
<keyword evidence="1" id="KW-1133">Transmembrane helix</keyword>
<dbReference type="Pfam" id="PF09586">
    <property type="entry name" value="YfhO"/>
    <property type="match status" value="1"/>
</dbReference>
<feature type="transmembrane region" description="Helical" evidence="1">
    <location>
        <begin position="7"/>
        <end position="25"/>
    </location>
</feature>
<feature type="transmembrane region" description="Helical" evidence="1">
    <location>
        <begin position="336"/>
        <end position="354"/>
    </location>
</feature>
<protein>
    <recommendedName>
        <fullName evidence="4">YfhO family protein</fullName>
    </recommendedName>
</protein>
<dbReference type="AlphaFoldDB" id="A0A4S2DJF3"/>
<sequence>MKKVYKDIIISIVIGISLSYIVYLLNGGILYGDMYNQGIDFLEYYRNNASIFGLGYNYNWSIALGDNMYSLGIYYLMSPFNIILVLFRNIKMEIITPLFITIKFIFLIYFSSLYFEKVTSNKFKWYGAIFYAASYYILNYGAIQIMWLDTFIFLPLVLLGIEKVLSDEDKLLYIIALLLLIITDYYLAALLVPHIAIYAIIRYIVINKDIKDIGTFIWIMIKKSLIAVLLSSFVIVPASVIMLSSAKETGVINDFGTSIWNIVSMLTQNYIGAVNQSSNTYTTLIGIPILLSFFIFSKFKKEKLYFIHIGILIIALCIEKVNYILNFTYKPVGGDFRYNLFLNIYVAIYVYLFLNEVRKNKRLLTSFSVILLVSTMFILFNKDLDFSLKLTNLLFIFAYLLLILLAKRRFKFMTIVLSIFLLFEVSKQYSMTLGSIEKVSQETRSQYSNVIEYIKDKYGEDKRIEIRGTQMSKNIFIANEANGVSAYHSLINGNYRNISKAFSNTVKDNVRIEFKGRNIIAQHIGTDYYVSSYNYCPYFNSELIDKTNDFYIFEVDNKPFKFFKENSIIKGKLPSSMIEKDILLYSNLLIEKNKNNIELDENLRDNFAIYPIEEVDTVIQETGEYYVTSKKEYGIEYIPFKVNGEHIGEDSNLPNVNKEDMDENELYIGRLNYGDVLTIDEKYVGSIDLICIKENYIESSIEDMNDIEIDNLVRNKKGLEAEISIYDNGYIVLPIVNDKYWKIKVDNKTIQPIEVNGGFIALKLEKGNHSLDMNYKFYYKDIGIIISLATSIVVIMSSKVDLSKVRKIKMR</sequence>
<keyword evidence="3" id="KW-1185">Reference proteome</keyword>
<dbReference type="RefSeq" id="WP_136006565.1">
    <property type="nucleotide sequence ID" value="NZ_SRYR01000003.1"/>
</dbReference>
<comment type="caution">
    <text evidence="2">The sequence shown here is derived from an EMBL/GenBank/DDBJ whole genome shotgun (WGS) entry which is preliminary data.</text>
</comment>
<name>A0A4S2DJF3_9CLOT</name>
<evidence type="ECO:0000313" key="3">
    <source>
        <dbReference type="Proteomes" id="UP000306888"/>
    </source>
</evidence>
<evidence type="ECO:0000313" key="2">
    <source>
        <dbReference type="EMBL" id="TGY42337.1"/>
    </source>
</evidence>
<keyword evidence="1" id="KW-0472">Membrane</keyword>
<proteinExistence type="predicted"/>
<feature type="transmembrane region" description="Helical" evidence="1">
    <location>
        <begin position="386"/>
        <end position="405"/>
    </location>
</feature>
<dbReference type="PANTHER" id="PTHR38454:SF1">
    <property type="entry name" value="INTEGRAL MEMBRANE PROTEIN"/>
    <property type="match status" value="1"/>
</dbReference>
<accession>A0A4S2DJF3</accession>
<evidence type="ECO:0000256" key="1">
    <source>
        <dbReference type="SAM" id="Phobius"/>
    </source>
</evidence>
<gene>
    <name evidence="2" type="ORF">E5347_08945</name>
</gene>
<organism evidence="2 3">
    <name type="scientific">Clostridium sartagoforme</name>
    <dbReference type="NCBI Taxonomy" id="84031"/>
    <lineage>
        <taxon>Bacteria</taxon>
        <taxon>Bacillati</taxon>
        <taxon>Bacillota</taxon>
        <taxon>Clostridia</taxon>
        <taxon>Eubacteriales</taxon>
        <taxon>Clostridiaceae</taxon>
        <taxon>Clostridium</taxon>
    </lineage>
</organism>
<feature type="transmembrane region" description="Helical" evidence="1">
    <location>
        <begin position="224"/>
        <end position="243"/>
    </location>
</feature>
<feature type="transmembrane region" description="Helical" evidence="1">
    <location>
        <begin position="135"/>
        <end position="159"/>
    </location>
</feature>
<feature type="transmembrane region" description="Helical" evidence="1">
    <location>
        <begin position="94"/>
        <end position="115"/>
    </location>
</feature>
<reference evidence="2 3" key="1">
    <citation type="submission" date="2019-04" db="EMBL/GenBank/DDBJ databases">
        <title>Microbes associate with the intestines of laboratory mice.</title>
        <authorList>
            <person name="Navarre W."/>
            <person name="Wong E."/>
            <person name="Huang K."/>
            <person name="Tropini C."/>
            <person name="Ng K."/>
            <person name="Yu B."/>
        </authorList>
    </citation>
    <scope>NUCLEOTIDE SEQUENCE [LARGE SCALE GENOMIC DNA]</scope>
    <source>
        <strain evidence="2 3">NM50_B9-20</strain>
    </source>
</reference>